<organism evidence="1">
    <name type="scientific">Albugo laibachii Nc14</name>
    <dbReference type="NCBI Taxonomy" id="890382"/>
    <lineage>
        <taxon>Eukaryota</taxon>
        <taxon>Sar</taxon>
        <taxon>Stramenopiles</taxon>
        <taxon>Oomycota</taxon>
        <taxon>Peronosporomycetes</taxon>
        <taxon>Albuginales</taxon>
        <taxon>Albuginaceae</taxon>
        <taxon>Albugo</taxon>
    </lineage>
</organism>
<reference evidence="1" key="1">
    <citation type="journal article" date="2011" name="PLoS Biol.">
        <title>Gene gain and loss during evolution of obligate parasitism in the white rust pathogen of Arabidopsis thaliana.</title>
        <authorList>
            <person name="Kemen E."/>
            <person name="Gardiner A."/>
            <person name="Schultz-Larsen T."/>
            <person name="Kemen A.C."/>
            <person name="Balmuth A.L."/>
            <person name="Robert-Seilaniantz A."/>
            <person name="Bailey K."/>
            <person name="Holub E."/>
            <person name="Studholme D.J."/>
            <person name="Maclean D."/>
            <person name="Jones J.D."/>
        </authorList>
    </citation>
    <scope>NUCLEOTIDE SEQUENCE</scope>
</reference>
<sequence length="155" mass="17845">MLYKGHSVVHSTATPPFEIPSTRMEFQLPILQNKLSRRSCHATISSSFNPSFDQTLCTIVYMKKLQMYVVNKLSKQARLADLLIAVLYATLIPVKYGRVCLHYWLKTPAKFFRWSNDRFEPLVQCTTDFYFEKLPSGITLQAHLKPPSIDLTVSE</sequence>
<proteinExistence type="predicted"/>
<evidence type="ECO:0000313" key="1">
    <source>
        <dbReference type="EMBL" id="CCA17525.1"/>
    </source>
</evidence>
<reference evidence="1" key="2">
    <citation type="submission" date="2011-02" db="EMBL/GenBank/DDBJ databases">
        <authorList>
            <person name="MacLean D."/>
        </authorList>
    </citation>
    <scope>NUCLEOTIDE SEQUENCE</scope>
</reference>
<gene>
    <name evidence="1" type="primary">AlNc14C36G3193</name>
    <name evidence="1" type="ORF">ALNC14_036680</name>
</gene>
<dbReference type="HOGENOM" id="CLU_1920978_0_0_1"/>
<dbReference type="EMBL" id="FR824081">
    <property type="protein sequence ID" value="CCA17525.1"/>
    <property type="molecule type" value="Genomic_DNA"/>
</dbReference>
<protein>
    <submittedName>
        <fullName evidence="1">AlNc14C36G3193 protein</fullName>
    </submittedName>
</protein>
<name>F0W8R7_9STRA</name>
<dbReference type="AlphaFoldDB" id="F0W8R7"/>
<accession>F0W8R7</accession>